<dbReference type="InterPro" id="IPR036143">
    <property type="entry name" value="Cytochr_b6-f_cplx_su8_sf"/>
</dbReference>
<proteinExistence type="inferred from homology"/>
<keyword evidence="4 10" id="KW-0813">Transport</keyword>
<dbReference type="NCBIfam" id="NF011331">
    <property type="entry name" value="PRK14747.1"/>
    <property type="match status" value="1"/>
</dbReference>
<evidence type="ECO:0000256" key="9">
    <source>
        <dbReference type="ARBA" id="ARBA00025834"/>
    </source>
</evidence>
<keyword evidence="10" id="KW-0793">Thylakoid</keyword>
<dbReference type="GO" id="GO:0017004">
    <property type="term" value="P:cytochrome complex assembly"/>
    <property type="evidence" value="ECO:0007669"/>
    <property type="project" value="UniProtKB-UniRule"/>
</dbReference>
<evidence type="ECO:0000256" key="8">
    <source>
        <dbReference type="ARBA" id="ARBA00023136"/>
    </source>
</evidence>
<keyword evidence="8 10" id="KW-0472">Membrane</keyword>
<keyword evidence="7 10" id="KW-1133">Transmembrane helix</keyword>
<evidence type="ECO:0000256" key="6">
    <source>
        <dbReference type="ARBA" id="ARBA00022982"/>
    </source>
</evidence>
<reference evidence="12" key="1">
    <citation type="submission" date="2024-07" db="EMBL/GenBank/DDBJ databases">
        <authorList>
            <person name="Kim Y.J."/>
            <person name="Jeong J.Y."/>
        </authorList>
    </citation>
    <scope>NUCLEOTIDE SEQUENCE</scope>
    <source>
        <strain evidence="12">GIHE-MW2</strain>
    </source>
</reference>
<protein>
    <recommendedName>
        <fullName evidence="10">Cytochrome b6-f complex subunit 8</fullName>
    </recommendedName>
    <alternativeName>
        <fullName evidence="10">Cytochrome b6-f complex subunit PetN</fullName>
    </alternativeName>
    <alternativeName>
        <fullName evidence="10">Cytochrome b6-f complex subunit VIII</fullName>
    </alternativeName>
</protein>
<dbReference type="AlphaFoldDB" id="A0AAU8JCK3"/>
<dbReference type="SUPFAM" id="SSF103451">
    <property type="entry name" value="PetN subunit of the cytochrome b6f complex"/>
    <property type="match status" value="1"/>
</dbReference>
<comment type="similarity">
    <text evidence="3 10">Belongs to the PetN family.</text>
</comment>
<evidence type="ECO:0000256" key="11">
    <source>
        <dbReference type="SAM" id="Phobius"/>
    </source>
</evidence>
<evidence type="ECO:0000256" key="3">
    <source>
        <dbReference type="ARBA" id="ARBA00010969"/>
    </source>
</evidence>
<dbReference type="GO" id="GO:0015979">
    <property type="term" value="P:photosynthesis"/>
    <property type="evidence" value="ECO:0007669"/>
    <property type="project" value="UniProtKB-KW"/>
</dbReference>
<evidence type="ECO:0000256" key="4">
    <source>
        <dbReference type="ARBA" id="ARBA00022448"/>
    </source>
</evidence>
<evidence type="ECO:0000256" key="1">
    <source>
        <dbReference type="ARBA" id="ARBA00003068"/>
    </source>
</evidence>
<organism evidence="12">
    <name type="scientific">Planktothricoides raciborskii GIHE-MW2</name>
    <dbReference type="NCBI Taxonomy" id="2792601"/>
    <lineage>
        <taxon>Bacteria</taxon>
        <taxon>Bacillati</taxon>
        <taxon>Cyanobacteriota</taxon>
        <taxon>Cyanophyceae</taxon>
        <taxon>Oscillatoriophycideae</taxon>
        <taxon>Oscillatoriales</taxon>
        <taxon>Oscillatoriaceae</taxon>
        <taxon>Planktothricoides</taxon>
    </lineage>
</organism>
<sequence>MIVSWYRSRLLIHFLAMDILTVGWASLMVVFTFSISMVVWGRNGF</sequence>
<evidence type="ECO:0000256" key="7">
    <source>
        <dbReference type="ARBA" id="ARBA00022989"/>
    </source>
</evidence>
<comment type="function">
    <text evidence="1 10">Component of the cytochrome b6-f complex, which mediates electron transfer between photosystem II (PSII) and photosystem I (PSI), cyclic electron flow around PSI, and state transitions.</text>
</comment>
<comment type="subcellular location">
    <subcellularLocation>
        <location evidence="10">Cellular thylakoid membrane</location>
        <topology evidence="10">Single-pass membrane protein</topology>
    </subcellularLocation>
    <subcellularLocation>
        <location evidence="2">Membrane</location>
        <topology evidence="2">Single-pass membrane protein</topology>
    </subcellularLocation>
</comment>
<gene>
    <name evidence="10 12" type="primary">petN</name>
    <name evidence="12" type="ORF">ABWT76_004977</name>
</gene>
<dbReference type="RefSeq" id="WP_322096536.1">
    <property type="nucleotide sequence ID" value="NZ_CP159837.1"/>
</dbReference>
<evidence type="ECO:0000313" key="12">
    <source>
        <dbReference type="EMBL" id="XCM36233.1"/>
    </source>
</evidence>
<name>A0AAU8JCK3_9CYAN</name>
<dbReference type="HAMAP" id="MF_00395">
    <property type="entry name" value="Cytb6_f_PetN"/>
    <property type="match status" value="1"/>
</dbReference>
<dbReference type="GO" id="GO:0009512">
    <property type="term" value="C:cytochrome b6f complex"/>
    <property type="evidence" value="ECO:0007669"/>
    <property type="project" value="InterPro"/>
</dbReference>
<evidence type="ECO:0000256" key="10">
    <source>
        <dbReference type="HAMAP-Rule" id="MF_00395"/>
    </source>
</evidence>
<dbReference type="EMBL" id="CP159837">
    <property type="protein sequence ID" value="XCM36233.1"/>
    <property type="molecule type" value="Genomic_DNA"/>
</dbReference>
<feature type="transmembrane region" description="Helical" evidence="11">
    <location>
        <begin position="12"/>
        <end position="40"/>
    </location>
</feature>
<keyword evidence="10" id="KW-0602">Photosynthesis</keyword>
<keyword evidence="6 10" id="KW-0249">Electron transport</keyword>
<dbReference type="GO" id="GO:0031676">
    <property type="term" value="C:plasma membrane-derived thylakoid membrane"/>
    <property type="evidence" value="ECO:0007669"/>
    <property type="project" value="UniProtKB-SubCell"/>
</dbReference>
<accession>A0AAU8JCK3</accession>
<evidence type="ECO:0000256" key="5">
    <source>
        <dbReference type="ARBA" id="ARBA00022692"/>
    </source>
</evidence>
<evidence type="ECO:0000256" key="2">
    <source>
        <dbReference type="ARBA" id="ARBA00004167"/>
    </source>
</evidence>
<dbReference type="GO" id="GO:0009055">
    <property type="term" value="F:electron transfer activity"/>
    <property type="evidence" value="ECO:0007669"/>
    <property type="project" value="UniProtKB-UniRule"/>
</dbReference>
<dbReference type="Pfam" id="PF03742">
    <property type="entry name" value="PetN"/>
    <property type="match status" value="1"/>
</dbReference>
<dbReference type="InterPro" id="IPR005497">
    <property type="entry name" value="Cytochrome_b6-f_cplx_su8"/>
</dbReference>
<comment type="subunit">
    <text evidence="9 10">The 4 large subunits of the cytochrome b6-f complex are cytochrome b6, subunit IV (17 kDa polypeptide, PetD), cytochrome f and the Rieske protein, while the 4 small subunits are PetG, PetL, PetM and PetN. The complex functions as a dimer.</text>
</comment>
<keyword evidence="5 10" id="KW-0812">Transmembrane</keyword>